<dbReference type="AlphaFoldDB" id="A0A409W5B1"/>
<feature type="region of interest" description="Disordered" evidence="1">
    <location>
        <begin position="246"/>
        <end position="266"/>
    </location>
</feature>
<keyword evidence="3" id="KW-1185">Reference proteome</keyword>
<gene>
    <name evidence="2" type="ORF">CVT26_010858</name>
</gene>
<organism evidence="2 3">
    <name type="scientific">Gymnopilus dilepis</name>
    <dbReference type="NCBI Taxonomy" id="231916"/>
    <lineage>
        <taxon>Eukaryota</taxon>
        <taxon>Fungi</taxon>
        <taxon>Dikarya</taxon>
        <taxon>Basidiomycota</taxon>
        <taxon>Agaricomycotina</taxon>
        <taxon>Agaricomycetes</taxon>
        <taxon>Agaricomycetidae</taxon>
        <taxon>Agaricales</taxon>
        <taxon>Agaricineae</taxon>
        <taxon>Hymenogastraceae</taxon>
        <taxon>Gymnopilus</taxon>
    </lineage>
</organism>
<evidence type="ECO:0000256" key="1">
    <source>
        <dbReference type="SAM" id="MobiDB-lite"/>
    </source>
</evidence>
<reference evidence="2 3" key="1">
    <citation type="journal article" date="2018" name="Evol. Lett.">
        <title>Horizontal gene cluster transfer increased hallucinogenic mushroom diversity.</title>
        <authorList>
            <person name="Reynolds H.T."/>
            <person name="Vijayakumar V."/>
            <person name="Gluck-Thaler E."/>
            <person name="Korotkin H.B."/>
            <person name="Matheny P.B."/>
            <person name="Slot J.C."/>
        </authorList>
    </citation>
    <scope>NUCLEOTIDE SEQUENCE [LARGE SCALE GENOMIC DNA]</scope>
    <source>
        <strain evidence="2 3">SRW20</strain>
    </source>
</reference>
<sequence>MSAVNQFGFDNKKEAFVQLKGLLGISDSPEAINYLRKKLELIGIEHLDKELVTRDIPNARRKIEQCLEHQLPIYFGNLEEQEKEKRLYFAVRAVSRYHCYKTRLFRNHLRLTGEKKAVKRPKPRRAKKNIQFRSESGSKRTINLLKSGPEVALEGGVSTKNNCRDVTIVHGRNDSVDITMNEGTEVDAQSNPAVGGGGASPHTSITTASHFCLDRYGTEGGYGTEGASSTSHSNALSPYFIPTCNLSQDNPASREGDATTRASRHPKTIAMATKRAAAKPNSPKSSNPARIQSGMEQELDEEIQVIEPEGPNNVPVTVPGQGSFEINAAQDEKIYHHPSDGRADTDFPRFVQDSHPQDASTAVVSSLVKLPSIFSSPHPTLQREVLAPILNNASTPFFDWQVASGIQMAIHRFLEACGLGSMALSLSFIKFGCRTDADLHRFATLSCGMRKEKLREILSQAGQFTELNLALLEDKLEKYL</sequence>
<dbReference type="OrthoDB" id="3128795at2759"/>
<evidence type="ECO:0000313" key="3">
    <source>
        <dbReference type="Proteomes" id="UP000284706"/>
    </source>
</evidence>
<dbReference type="EMBL" id="NHYE01005389">
    <property type="protein sequence ID" value="PPQ73703.1"/>
    <property type="molecule type" value="Genomic_DNA"/>
</dbReference>
<name>A0A409W5B1_9AGAR</name>
<accession>A0A409W5B1</accession>
<comment type="caution">
    <text evidence="2">The sequence shown here is derived from an EMBL/GenBank/DDBJ whole genome shotgun (WGS) entry which is preliminary data.</text>
</comment>
<evidence type="ECO:0000313" key="2">
    <source>
        <dbReference type="EMBL" id="PPQ73703.1"/>
    </source>
</evidence>
<proteinExistence type="predicted"/>
<dbReference type="InParanoid" id="A0A409W5B1"/>
<protein>
    <submittedName>
        <fullName evidence="2">Uncharacterized protein</fullName>
    </submittedName>
</protein>
<dbReference type="Proteomes" id="UP000284706">
    <property type="component" value="Unassembled WGS sequence"/>
</dbReference>